<dbReference type="RefSeq" id="WP_220162112.1">
    <property type="nucleotide sequence ID" value="NZ_JAIBOA010000001.1"/>
</dbReference>
<keyword evidence="2" id="KW-1185">Reference proteome</keyword>
<comment type="caution">
    <text evidence="1">The sequence shown here is derived from an EMBL/GenBank/DDBJ whole genome shotgun (WGS) entry which is preliminary data.</text>
</comment>
<gene>
    <name evidence="1" type="ORF">K1Y72_00490</name>
</gene>
<dbReference type="InterPro" id="IPR043132">
    <property type="entry name" value="BCAT-like_C"/>
</dbReference>
<sequence>MPSRTEIDGRPPDAADLLVPAQVNHGHLTVMQVRGGAARGLGLHLERLDAANRELYGEGLDGGLVRDRIRHALDGAADASVRLVAFRDGDRVRIMVAVSAPRGAVPGPVALRTAAYRRPFPHIKHVGAFGQLRHRELAARDGFDDVLLVDHAGVVAETGIANLLCHDGTGFVWPDAPALAGVTMRALDRAGLGAARRRVHRDDLPGCAAVFVTNSGGVTPVGRLDDLAIPQDGALTRDLLARYEAVPWEAL</sequence>
<dbReference type="Pfam" id="PF01063">
    <property type="entry name" value="Aminotran_4"/>
    <property type="match status" value="1"/>
</dbReference>
<proteinExistence type="predicted"/>
<keyword evidence="1" id="KW-0808">Transferase</keyword>
<evidence type="ECO:0000313" key="2">
    <source>
        <dbReference type="Proteomes" id="UP000774570"/>
    </source>
</evidence>
<reference evidence="1 2" key="1">
    <citation type="submission" date="2021-07" db="EMBL/GenBank/DDBJ databases">
        <title>Actinomadura sp. PM05-2 isolated from lichen.</title>
        <authorList>
            <person name="Somphong A."/>
            <person name="Phongsopitanun W."/>
            <person name="Tanasupawat S."/>
            <person name="Peongsungnone V."/>
        </authorList>
    </citation>
    <scope>NUCLEOTIDE SEQUENCE [LARGE SCALE GENOMIC DNA]</scope>
    <source>
        <strain evidence="1 2">PM05-2</strain>
    </source>
</reference>
<evidence type="ECO:0000313" key="1">
    <source>
        <dbReference type="EMBL" id="MBW8480824.1"/>
    </source>
</evidence>
<dbReference type="SUPFAM" id="SSF56752">
    <property type="entry name" value="D-aminoacid aminotransferase-like PLP-dependent enzymes"/>
    <property type="match status" value="1"/>
</dbReference>
<dbReference type="EMBL" id="JAIBOA010000001">
    <property type="protein sequence ID" value="MBW8480824.1"/>
    <property type="molecule type" value="Genomic_DNA"/>
</dbReference>
<dbReference type="Gene3D" id="3.20.10.10">
    <property type="entry name" value="D-amino Acid Aminotransferase, subunit A, domain 2"/>
    <property type="match status" value="1"/>
</dbReference>
<organism evidence="1 2">
    <name type="scientific">Actinomadura parmotrematis</name>
    <dbReference type="NCBI Taxonomy" id="2864039"/>
    <lineage>
        <taxon>Bacteria</taxon>
        <taxon>Bacillati</taxon>
        <taxon>Actinomycetota</taxon>
        <taxon>Actinomycetes</taxon>
        <taxon>Streptosporangiales</taxon>
        <taxon>Thermomonosporaceae</taxon>
        <taxon>Actinomadura</taxon>
    </lineage>
</organism>
<dbReference type="NCBIfam" id="NF006734">
    <property type="entry name" value="PRK09266.1"/>
    <property type="match status" value="1"/>
</dbReference>
<dbReference type="InterPro" id="IPR036038">
    <property type="entry name" value="Aminotransferase-like"/>
</dbReference>
<accession>A0ABS7FKE8</accession>
<dbReference type="Proteomes" id="UP000774570">
    <property type="component" value="Unassembled WGS sequence"/>
</dbReference>
<protein>
    <submittedName>
        <fullName evidence="1">Aminotransferase class IV</fullName>
    </submittedName>
</protein>
<dbReference type="InterPro" id="IPR001544">
    <property type="entry name" value="Aminotrans_IV"/>
</dbReference>
<keyword evidence="1" id="KW-0032">Aminotransferase</keyword>
<dbReference type="GO" id="GO:0008483">
    <property type="term" value="F:transaminase activity"/>
    <property type="evidence" value="ECO:0007669"/>
    <property type="project" value="UniProtKB-KW"/>
</dbReference>
<name>A0ABS7FKE8_9ACTN</name>